<dbReference type="InterPro" id="IPR002078">
    <property type="entry name" value="Sigma_54_int"/>
</dbReference>
<dbReference type="GO" id="GO:0000160">
    <property type="term" value="P:phosphorelay signal transduction system"/>
    <property type="evidence" value="ECO:0007669"/>
    <property type="project" value="InterPro"/>
</dbReference>
<keyword evidence="10" id="KW-1185">Reference proteome</keyword>
<dbReference type="Pfam" id="PF00158">
    <property type="entry name" value="Sigma54_activat"/>
    <property type="match status" value="1"/>
</dbReference>
<keyword evidence="3" id="KW-0805">Transcription regulation</keyword>
<dbReference type="Gene3D" id="3.40.50.300">
    <property type="entry name" value="P-loop containing nucleotide triphosphate hydrolases"/>
    <property type="match status" value="1"/>
</dbReference>
<dbReference type="SMART" id="SM00382">
    <property type="entry name" value="AAA"/>
    <property type="match status" value="1"/>
</dbReference>
<dbReference type="SUPFAM" id="SSF46689">
    <property type="entry name" value="Homeodomain-like"/>
    <property type="match status" value="1"/>
</dbReference>
<dbReference type="InterPro" id="IPR058031">
    <property type="entry name" value="AAA_lid_NorR"/>
</dbReference>
<dbReference type="SUPFAM" id="SSF52172">
    <property type="entry name" value="CheY-like"/>
    <property type="match status" value="1"/>
</dbReference>
<dbReference type="InterPro" id="IPR025944">
    <property type="entry name" value="Sigma_54_int_dom_CS"/>
</dbReference>
<dbReference type="InterPro" id="IPR009057">
    <property type="entry name" value="Homeodomain-like_sf"/>
</dbReference>
<evidence type="ECO:0000256" key="6">
    <source>
        <dbReference type="PROSITE-ProRule" id="PRU00169"/>
    </source>
</evidence>
<accession>A0A4U1BJJ1</accession>
<keyword evidence="6" id="KW-0597">Phosphoprotein</keyword>
<dbReference type="EMBL" id="SWCI01000001">
    <property type="protein sequence ID" value="TKB51599.1"/>
    <property type="molecule type" value="Genomic_DNA"/>
</dbReference>
<dbReference type="GO" id="GO:0043565">
    <property type="term" value="F:sequence-specific DNA binding"/>
    <property type="evidence" value="ECO:0007669"/>
    <property type="project" value="InterPro"/>
</dbReference>
<dbReference type="PROSITE" id="PS00688">
    <property type="entry name" value="SIGMA54_INTERACT_3"/>
    <property type="match status" value="1"/>
</dbReference>
<evidence type="ECO:0000259" key="8">
    <source>
        <dbReference type="PROSITE" id="PS50110"/>
    </source>
</evidence>
<dbReference type="OrthoDB" id="9804019at2"/>
<sequence>MSRDGFQILLLEDDPTQRELLTKMMSDAGHRVKAVGDAHTALVQLNNHHWQILFSDWKLALGDASEVIRSARARIPTLGIIVATAYGSIDHAVEAMKMGADDYLPKPFQKQTMLLAIDKAARAHQLKEDNRRLSDQIQQQGALIDMVGSSAAMRSLFDRVERISAINTTVLIQGESGTGKELVAQRIHRLSGRDGPFIALNCGAIPDALAESELFGHEKGAFTGAHSARAGKLEAAQGGTLLLDEIGELPLNLQTRLLRVLQEGKVTRIGSHKEIDLDIRVVAATNRDLLQEVDAGRFRQDLYYRLNVIPVTTPALKDRSEDIPALAEHFIRHFSTKYRLPTPKLAVAEMNALRSHSWPGNVRELSNCMERFVLLQELDLQPISCQGGIILPEAGLNWEQVEREYLQAALERAGGNRTEAARLLGLGYKAFLYRSEKHGL</sequence>
<organism evidence="9 10">
    <name type="scientific">Ferrimonas sediminicola</name>
    <dbReference type="NCBI Taxonomy" id="2569538"/>
    <lineage>
        <taxon>Bacteria</taxon>
        <taxon>Pseudomonadati</taxon>
        <taxon>Pseudomonadota</taxon>
        <taxon>Gammaproteobacteria</taxon>
        <taxon>Alteromonadales</taxon>
        <taxon>Ferrimonadaceae</taxon>
        <taxon>Ferrimonas</taxon>
    </lineage>
</organism>
<feature type="domain" description="Response regulatory" evidence="8">
    <location>
        <begin position="7"/>
        <end position="121"/>
    </location>
</feature>
<dbReference type="Gene3D" id="3.40.50.2300">
    <property type="match status" value="1"/>
</dbReference>
<evidence type="ECO:0000256" key="3">
    <source>
        <dbReference type="ARBA" id="ARBA00023015"/>
    </source>
</evidence>
<evidence type="ECO:0000259" key="7">
    <source>
        <dbReference type="PROSITE" id="PS50045"/>
    </source>
</evidence>
<dbReference type="PRINTS" id="PR01590">
    <property type="entry name" value="HTHFIS"/>
</dbReference>
<dbReference type="Pfam" id="PF00072">
    <property type="entry name" value="Response_reg"/>
    <property type="match status" value="1"/>
</dbReference>
<evidence type="ECO:0000313" key="10">
    <source>
        <dbReference type="Proteomes" id="UP000305674"/>
    </source>
</evidence>
<dbReference type="Gene3D" id="1.10.10.60">
    <property type="entry name" value="Homeodomain-like"/>
    <property type="match status" value="1"/>
</dbReference>
<dbReference type="Pfam" id="PF02954">
    <property type="entry name" value="HTH_8"/>
    <property type="match status" value="1"/>
</dbReference>
<dbReference type="InterPro" id="IPR003593">
    <property type="entry name" value="AAA+_ATPase"/>
</dbReference>
<dbReference type="InterPro" id="IPR011006">
    <property type="entry name" value="CheY-like_superfamily"/>
</dbReference>
<dbReference type="SMART" id="SM00448">
    <property type="entry name" value="REC"/>
    <property type="match status" value="1"/>
</dbReference>
<proteinExistence type="predicted"/>
<dbReference type="PROSITE" id="PS00675">
    <property type="entry name" value="SIGMA54_INTERACT_1"/>
    <property type="match status" value="1"/>
</dbReference>
<dbReference type="SUPFAM" id="SSF52540">
    <property type="entry name" value="P-loop containing nucleoside triphosphate hydrolases"/>
    <property type="match status" value="1"/>
</dbReference>
<dbReference type="AlphaFoldDB" id="A0A4U1BJJ1"/>
<evidence type="ECO:0000256" key="1">
    <source>
        <dbReference type="ARBA" id="ARBA00022741"/>
    </source>
</evidence>
<evidence type="ECO:0000256" key="5">
    <source>
        <dbReference type="ARBA" id="ARBA00023163"/>
    </source>
</evidence>
<dbReference type="CDD" id="cd00009">
    <property type="entry name" value="AAA"/>
    <property type="match status" value="1"/>
</dbReference>
<evidence type="ECO:0000313" key="9">
    <source>
        <dbReference type="EMBL" id="TKB51599.1"/>
    </source>
</evidence>
<dbReference type="FunFam" id="3.40.50.300:FF:000006">
    <property type="entry name" value="DNA-binding transcriptional regulator NtrC"/>
    <property type="match status" value="1"/>
</dbReference>
<evidence type="ECO:0000256" key="2">
    <source>
        <dbReference type="ARBA" id="ARBA00022840"/>
    </source>
</evidence>
<feature type="modified residue" description="4-aspartylphosphate" evidence="6">
    <location>
        <position position="56"/>
    </location>
</feature>
<dbReference type="Gene3D" id="1.10.8.60">
    <property type="match status" value="1"/>
</dbReference>
<keyword evidence="4" id="KW-0238">DNA-binding</keyword>
<gene>
    <name evidence="9" type="ORF">FCL40_03320</name>
</gene>
<dbReference type="Pfam" id="PF25601">
    <property type="entry name" value="AAA_lid_14"/>
    <property type="match status" value="1"/>
</dbReference>
<comment type="caution">
    <text evidence="9">The sequence shown here is derived from an EMBL/GenBank/DDBJ whole genome shotgun (WGS) entry which is preliminary data.</text>
</comment>
<dbReference type="InterPro" id="IPR001789">
    <property type="entry name" value="Sig_transdc_resp-reg_receiver"/>
</dbReference>
<keyword evidence="5" id="KW-0804">Transcription</keyword>
<reference evidence="9 10" key="1">
    <citation type="submission" date="2019-04" db="EMBL/GenBank/DDBJ databases">
        <authorList>
            <person name="Hwang J.C."/>
        </authorList>
    </citation>
    <scope>NUCLEOTIDE SEQUENCE [LARGE SCALE GENOMIC DNA]</scope>
    <source>
        <strain evidence="9 10">IMCC35001</strain>
    </source>
</reference>
<dbReference type="GO" id="GO:0006355">
    <property type="term" value="P:regulation of DNA-templated transcription"/>
    <property type="evidence" value="ECO:0007669"/>
    <property type="project" value="InterPro"/>
</dbReference>
<dbReference type="RefSeq" id="WP_136851311.1">
    <property type="nucleotide sequence ID" value="NZ_SWCI01000001.1"/>
</dbReference>
<keyword evidence="1" id="KW-0547">Nucleotide-binding</keyword>
<dbReference type="InterPro" id="IPR025662">
    <property type="entry name" value="Sigma_54_int_dom_ATP-bd_1"/>
</dbReference>
<name>A0A4U1BJJ1_9GAMM</name>
<dbReference type="Proteomes" id="UP000305674">
    <property type="component" value="Unassembled WGS sequence"/>
</dbReference>
<dbReference type="InterPro" id="IPR002197">
    <property type="entry name" value="HTH_Fis"/>
</dbReference>
<dbReference type="InterPro" id="IPR027417">
    <property type="entry name" value="P-loop_NTPase"/>
</dbReference>
<dbReference type="PROSITE" id="PS00676">
    <property type="entry name" value="SIGMA54_INTERACT_2"/>
    <property type="match status" value="1"/>
</dbReference>
<dbReference type="InterPro" id="IPR025943">
    <property type="entry name" value="Sigma_54_int_dom_ATP-bd_2"/>
</dbReference>
<keyword evidence="2" id="KW-0067">ATP-binding</keyword>
<dbReference type="GO" id="GO:0005524">
    <property type="term" value="F:ATP binding"/>
    <property type="evidence" value="ECO:0007669"/>
    <property type="project" value="UniProtKB-KW"/>
</dbReference>
<dbReference type="PROSITE" id="PS50045">
    <property type="entry name" value="SIGMA54_INTERACT_4"/>
    <property type="match status" value="1"/>
</dbReference>
<protein>
    <submittedName>
        <fullName evidence="9">Sigma-54-dependent Fis family transcriptional regulator</fullName>
    </submittedName>
</protein>
<dbReference type="PANTHER" id="PTHR32071">
    <property type="entry name" value="TRANSCRIPTIONAL REGULATORY PROTEIN"/>
    <property type="match status" value="1"/>
</dbReference>
<feature type="domain" description="Sigma-54 factor interaction" evidence="7">
    <location>
        <begin position="146"/>
        <end position="374"/>
    </location>
</feature>
<evidence type="ECO:0000256" key="4">
    <source>
        <dbReference type="ARBA" id="ARBA00023125"/>
    </source>
</evidence>
<dbReference type="PROSITE" id="PS50110">
    <property type="entry name" value="RESPONSE_REGULATORY"/>
    <property type="match status" value="1"/>
</dbReference>